<feature type="domain" description="DDH" evidence="1">
    <location>
        <begin position="14"/>
        <end position="152"/>
    </location>
</feature>
<dbReference type="InterPro" id="IPR003156">
    <property type="entry name" value="DHHA1_dom"/>
</dbReference>
<dbReference type="RefSeq" id="WP_137627462.1">
    <property type="nucleotide sequence ID" value="NZ_BJDJ01000002.1"/>
</dbReference>
<dbReference type="Proteomes" id="UP001596282">
    <property type="component" value="Unassembled WGS sequence"/>
</dbReference>
<reference evidence="4" key="1">
    <citation type="journal article" date="2019" name="Int. J. Syst. Evol. Microbiol.">
        <title>The Global Catalogue of Microorganisms (GCM) 10K type strain sequencing project: providing services to taxonomists for standard genome sequencing and annotation.</title>
        <authorList>
            <consortium name="The Broad Institute Genomics Platform"/>
            <consortium name="The Broad Institute Genome Sequencing Center for Infectious Disease"/>
            <person name="Wu L."/>
            <person name="Ma J."/>
        </authorList>
    </citation>
    <scope>NUCLEOTIDE SEQUENCE [LARGE SCALE GENOMIC DNA]</scope>
    <source>
        <strain evidence="4">CCM 8933</strain>
    </source>
</reference>
<name>A0ABW1S361_9LACO</name>
<dbReference type="SUPFAM" id="SSF64182">
    <property type="entry name" value="DHH phosphoesterases"/>
    <property type="match status" value="1"/>
</dbReference>
<dbReference type="EMBL" id="JBHSSC010000044">
    <property type="protein sequence ID" value="MFC6182213.1"/>
    <property type="molecule type" value="Genomic_DNA"/>
</dbReference>
<dbReference type="PANTHER" id="PTHR47618:SF1">
    <property type="entry name" value="BIFUNCTIONAL OLIGORIBONUCLEASE AND PAP PHOSPHATASE NRNA"/>
    <property type="match status" value="1"/>
</dbReference>
<evidence type="ECO:0000259" key="2">
    <source>
        <dbReference type="Pfam" id="PF02272"/>
    </source>
</evidence>
<dbReference type="GO" id="GO:0008441">
    <property type="term" value="F:3'(2'),5'-bisphosphate nucleotidase activity"/>
    <property type="evidence" value="ECO:0007669"/>
    <property type="project" value="UniProtKB-EC"/>
</dbReference>
<evidence type="ECO:0000313" key="4">
    <source>
        <dbReference type="Proteomes" id="UP001596282"/>
    </source>
</evidence>
<dbReference type="Pfam" id="PF01368">
    <property type="entry name" value="DHH"/>
    <property type="match status" value="1"/>
</dbReference>
<dbReference type="InterPro" id="IPR001667">
    <property type="entry name" value="DDH_dom"/>
</dbReference>
<protein>
    <submittedName>
        <fullName evidence="3">Bifunctional oligoribonuclease/PAP phosphatase NrnA</fullName>
        <ecNumber evidence="3">3.1.3.7</ecNumber>
    </submittedName>
</protein>
<accession>A0ABW1S361</accession>
<proteinExistence type="predicted"/>
<dbReference type="Gene3D" id="3.10.310.30">
    <property type="match status" value="1"/>
</dbReference>
<feature type="domain" description="DHHA1" evidence="2">
    <location>
        <begin position="232"/>
        <end position="307"/>
    </location>
</feature>
<evidence type="ECO:0000313" key="3">
    <source>
        <dbReference type="EMBL" id="MFC6182213.1"/>
    </source>
</evidence>
<dbReference type="InterPro" id="IPR038763">
    <property type="entry name" value="DHH_sf"/>
</dbReference>
<gene>
    <name evidence="3" type="ORF">ACFP5Y_13335</name>
</gene>
<dbReference type="Pfam" id="PF02272">
    <property type="entry name" value="DHHA1"/>
    <property type="match status" value="1"/>
</dbReference>
<dbReference type="InterPro" id="IPR051319">
    <property type="entry name" value="Oligoribo/pAp-PDE_c-di-AMP_PDE"/>
</dbReference>
<dbReference type="EC" id="3.1.3.7" evidence="3"/>
<sequence>MLTEILALIEQHQQIYVYRHQNPDPDAIGSQFGLVQLLKTSFPAKQIYAGGTPSQALAWLGDASVQTLQTPTAADLIIIVDCANPSRIDGPVPPQVPVIKIDHHPNRQPYGTLNWVDPSYSSCAEMIYTVYQAHHQQLTLTAAAATHLYAGILGDTVQFSTPETSARTLNIAAKLAALGVNVSQVSHQETDLTPKISKLAGYVLSELVVDAHGVGVLTLTQRTLQQLGLRLDEVDAVVALPGRLTNVQAWLWFIEHPDGTYRVHLRSKQRPIDGVAQRFGGGGHPLASGTYVQNMTIGQQLIERVQEIF</sequence>
<keyword evidence="4" id="KW-1185">Reference proteome</keyword>
<dbReference type="Gene3D" id="3.90.1640.10">
    <property type="entry name" value="inorganic pyrophosphatase (n-terminal core)"/>
    <property type="match status" value="1"/>
</dbReference>
<evidence type="ECO:0000259" key="1">
    <source>
        <dbReference type="Pfam" id="PF01368"/>
    </source>
</evidence>
<organism evidence="3 4">
    <name type="scientific">Lactiplantibacillus daowaiensis</name>
    <dbReference type="NCBI Taxonomy" id="2559918"/>
    <lineage>
        <taxon>Bacteria</taxon>
        <taxon>Bacillati</taxon>
        <taxon>Bacillota</taxon>
        <taxon>Bacilli</taxon>
        <taxon>Lactobacillales</taxon>
        <taxon>Lactobacillaceae</taxon>
        <taxon>Lactiplantibacillus</taxon>
    </lineage>
</organism>
<dbReference type="PANTHER" id="PTHR47618">
    <property type="entry name" value="BIFUNCTIONAL OLIGORIBONUCLEASE AND PAP PHOSPHATASE NRNA"/>
    <property type="match status" value="1"/>
</dbReference>
<comment type="caution">
    <text evidence="3">The sequence shown here is derived from an EMBL/GenBank/DDBJ whole genome shotgun (WGS) entry which is preliminary data.</text>
</comment>
<keyword evidence="3" id="KW-0378">Hydrolase</keyword>